<dbReference type="Proteomes" id="UP001184150">
    <property type="component" value="Unassembled WGS sequence"/>
</dbReference>
<dbReference type="InterPro" id="IPR044925">
    <property type="entry name" value="His-Me_finger_sf"/>
</dbReference>
<keyword evidence="4" id="KW-1185">Reference proteome</keyword>
<comment type="caution">
    <text evidence="3">The sequence shown here is derived from an EMBL/GenBank/DDBJ whole genome shotgun (WGS) entry which is preliminary data.</text>
</comment>
<gene>
    <name evidence="3" type="ORF">J2792_002311</name>
</gene>
<dbReference type="Pfam" id="PF13392">
    <property type="entry name" value="HNH_3"/>
    <property type="match status" value="1"/>
</dbReference>
<proteinExistence type="predicted"/>
<dbReference type="Pfam" id="PF07463">
    <property type="entry name" value="NUMOD4"/>
    <property type="match status" value="1"/>
</dbReference>
<sequence>MIKEEIWKPIIGFEGVYEISDSGNVRALDRVMQSGRWGHVSRKGGPIKAKIDQNGRPCVGLRINGKRIYKHISILVCEAFHGPRPSLRHQVAHFPDPDPKNNVPNNLRWATSLENHNDRRIHGTTPVGEKNCFAILNESEVRKIRELYRPGRPYHPGNHKEIAKHFNICPGHVQAIASRRAWGHVA</sequence>
<protein>
    <recommendedName>
        <fullName evidence="5">HNH endonuclease</fullName>
    </recommendedName>
</protein>
<evidence type="ECO:0000259" key="2">
    <source>
        <dbReference type="Pfam" id="PF13392"/>
    </source>
</evidence>
<dbReference type="InterPro" id="IPR010902">
    <property type="entry name" value="NUMOD4"/>
</dbReference>
<feature type="domain" description="NUMOD4" evidence="1">
    <location>
        <begin position="5"/>
        <end position="62"/>
    </location>
</feature>
<dbReference type="RefSeq" id="WP_309805306.1">
    <property type="nucleotide sequence ID" value="NZ_JAVDRD010000005.1"/>
</dbReference>
<dbReference type="Gene3D" id="3.90.75.20">
    <property type="match status" value="1"/>
</dbReference>
<feature type="domain" description="HNH nuclease" evidence="2">
    <location>
        <begin position="72"/>
        <end position="116"/>
    </location>
</feature>
<accession>A0ABU1MM80</accession>
<evidence type="ECO:0008006" key="5">
    <source>
        <dbReference type="Google" id="ProtNLM"/>
    </source>
</evidence>
<dbReference type="EMBL" id="JAVDRD010000005">
    <property type="protein sequence ID" value="MDR6511439.1"/>
    <property type="molecule type" value="Genomic_DNA"/>
</dbReference>
<evidence type="ECO:0000259" key="1">
    <source>
        <dbReference type="Pfam" id="PF07463"/>
    </source>
</evidence>
<dbReference type="InterPro" id="IPR003615">
    <property type="entry name" value="HNH_nuc"/>
</dbReference>
<organism evidence="3 4">
    <name type="scientific">Novosphingobium capsulatum</name>
    <dbReference type="NCBI Taxonomy" id="13688"/>
    <lineage>
        <taxon>Bacteria</taxon>
        <taxon>Pseudomonadati</taxon>
        <taxon>Pseudomonadota</taxon>
        <taxon>Alphaproteobacteria</taxon>
        <taxon>Sphingomonadales</taxon>
        <taxon>Sphingomonadaceae</taxon>
        <taxon>Novosphingobium</taxon>
    </lineage>
</organism>
<dbReference type="SUPFAM" id="SSF54060">
    <property type="entry name" value="His-Me finger endonucleases"/>
    <property type="match status" value="1"/>
</dbReference>
<evidence type="ECO:0000313" key="4">
    <source>
        <dbReference type="Proteomes" id="UP001184150"/>
    </source>
</evidence>
<name>A0ABU1MM80_9SPHN</name>
<reference evidence="3 4" key="1">
    <citation type="submission" date="2023-07" db="EMBL/GenBank/DDBJ databases">
        <title>Sorghum-associated microbial communities from plants grown in Nebraska, USA.</title>
        <authorList>
            <person name="Schachtman D."/>
        </authorList>
    </citation>
    <scope>NUCLEOTIDE SEQUENCE [LARGE SCALE GENOMIC DNA]</scope>
    <source>
        <strain evidence="3 4">DS1027</strain>
    </source>
</reference>
<evidence type="ECO:0000313" key="3">
    <source>
        <dbReference type="EMBL" id="MDR6511439.1"/>
    </source>
</evidence>